<keyword evidence="13 14" id="KW-0342">GTP-binding</keyword>
<evidence type="ECO:0000313" key="15">
    <source>
        <dbReference type="EMBL" id="MEW9856363.1"/>
    </source>
</evidence>
<dbReference type="PIRSF" id="PIRSF006135">
    <property type="entry name" value="CobU"/>
    <property type="match status" value="1"/>
</dbReference>
<protein>
    <recommendedName>
        <fullName evidence="14">Bifunctional adenosylcobalamin biosynthesis protein</fullName>
        <ecNumber evidence="14">2.7.1.156</ecNumber>
        <ecNumber evidence="14">2.7.7.62</ecNumber>
    </recommendedName>
</protein>
<dbReference type="GO" id="GO:0008820">
    <property type="term" value="F:cobinamide phosphate guanylyltransferase activity"/>
    <property type="evidence" value="ECO:0007669"/>
    <property type="project" value="UniProtKB-EC"/>
</dbReference>
<comment type="caution">
    <text evidence="15">The sequence shown here is derived from an EMBL/GenBank/DDBJ whole genome shotgun (WGS) entry which is preliminary data.</text>
</comment>
<keyword evidence="10 14" id="KW-0547">Nucleotide-binding</keyword>
<evidence type="ECO:0000256" key="7">
    <source>
        <dbReference type="ARBA" id="ARBA00007490"/>
    </source>
</evidence>
<keyword evidence="11 14" id="KW-0418">Kinase</keyword>
<dbReference type="NCBIfam" id="NF004469">
    <property type="entry name" value="PRK05800.1"/>
    <property type="match status" value="1"/>
</dbReference>
<comment type="catalytic activity">
    <reaction evidence="3">
        <text>adenosylcob(III)inamide + GTP = adenosylcob(III)inamide phosphate + GDP + H(+)</text>
        <dbReference type="Rhea" id="RHEA:15765"/>
        <dbReference type="ChEBI" id="CHEBI:2480"/>
        <dbReference type="ChEBI" id="CHEBI:15378"/>
        <dbReference type="ChEBI" id="CHEBI:37565"/>
        <dbReference type="ChEBI" id="CHEBI:58189"/>
        <dbReference type="ChEBI" id="CHEBI:58502"/>
        <dbReference type="EC" id="2.7.1.156"/>
    </reaction>
</comment>
<evidence type="ECO:0000256" key="9">
    <source>
        <dbReference type="ARBA" id="ARBA00022679"/>
    </source>
</evidence>
<proteinExistence type="inferred from homology"/>
<dbReference type="PANTHER" id="PTHR34848:SF1">
    <property type="entry name" value="BIFUNCTIONAL ADENOSYLCOBALAMIN BIOSYNTHESIS PROTEIN COBU"/>
    <property type="match status" value="1"/>
</dbReference>
<organism evidence="15 16">
    <name type="scientific">Novosphingobium rhizovicinum</name>
    <dbReference type="NCBI Taxonomy" id="3228928"/>
    <lineage>
        <taxon>Bacteria</taxon>
        <taxon>Pseudomonadati</taxon>
        <taxon>Pseudomonadota</taxon>
        <taxon>Alphaproteobacteria</taxon>
        <taxon>Sphingomonadales</taxon>
        <taxon>Sphingomonadaceae</taxon>
        <taxon>Novosphingobium</taxon>
    </lineage>
</organism>
<comment type="pathway">
    <text evidence="6 14">Cofactor biosynthesis; adenosylcobalamin biosynthesis; adenosylcobalamin from cob(II)yrinate a,c-diamide: step 5/7.</text>
</comment>
<evidence type="ECO:0000256" key="12">
    <source>
        <dbReference type="ARBA" id="ARBA00022840"/>
    </source>
</evidence>
<evidence type="ECO:0000256" key="6">
    <source>
        <dbReference type="ARBA" id="ARBA00005159"/>
    </source>
</evidence>
<accession>A0ABV3REU5</accession>
<dbReference type="Pfam" id="PF02283">
    <property type="entry name" value="CobU"/>
    <property type="match status" value="1"/>
</dbReference>
<dbReference type="InterPro" id="IPR003203">
    <property type="entry name" value="CobU/CobP"/>
</dbReference>
<evidence type="ECO:0000256" key="11">
    <source>
        <dbReference type="ARBA" id="ARBA00022777"/>
    </source>
</evidence>
<keyword evidence="8 14" id="KW-0169">Cobalamin biosynthesis</keyword>
<sequence>MSRLFVIGGARSGKSRYAQSRVEALPGRLAFIATAEAQDAEMADRIARHQADRGPRWMSVEAPMDLAAALHRAEAEADVILVDCLTLWLSNLMLAERDLDHAVAEFEAAVSECCVPLVMVANEVGYGIVPMNALARRFRDEAGWLNQRTAAIADEVMLVAAGLPLKLKGS</sequence>
<evidence type="ECO:0000256" key="4">
    <source>
        <dbReference type="ARBA" id="ARBA00003889"/>
    </source>
</evidence>
<evidence type="ECO:0000256" key="10">
    <source>
        <dbReference type="ARBA" id="ARBA00022741"/>
    </source>
</evidence>
<dbReference type="EC" id="2.7.7.62" evidence="14"/>
<keyword evidence="12 14" id="KW-0067">ATP-binding</keyword>
<keyword evidence="9 14" id="KW-0808">Transferase</keyword>
<dbReference type="SUPFAM" id="SSF52540">
    <property type="entry name" value="P-loop containing nucleoside triphosphate hydrolases"/>
    <property type="match status" value="1"/>
</dbReference>
<dbReference type="GO" id="GO:0043752">
    <property type="term" value="F:adenosylcobinamide kinase activity"/>
    <property type="evidence" value="ECO:0007669"/>
    <property type="project" value="UniProtKB-EC"/>
</dbReference>
<comment type="similarity">
    <text evidence="7 14">Belongs to the CobU/CobP family.</text>
</comment>
<evidence type="ECO:0000256" key="1">
    <source>
        <dbReference type="ARBA" id="ARBA00000312"/>
    </source>
</evidence>
<evidence type="ECO:0000256" key="14">
    <source>
        <dbReference type="PIRNR" id="PIRNR006135"/>
    </source>
</evidence>
<dbReference type="EC" id="2.7.1.156" evidence="14"/>
<dbReference type="EMBL" id="JBFNXR010000052">
    <property type="protein sequence ID" value="MEW9856363.1"/>
    <property type="molecule type" value="Genomic_DNA"/>
</dbReference>
<comment type="catalytic activity">
    <reaction evidence="1 14">
        <text>adenosylcob(III)inamide + ATP = adenosylcob(III)inamide phosphate + ADP + H(+)</text>
        <dbReference type="Rhea" id="RHEA:15769"/>
        <dbReference type="ChEBI" id="CHEBI:2480"/>
        <dbReference type="ChEBI" id="CHEBI:15378"/>
        <dbReference type="ChEBI" id="CHEBI:30616"/>
        <dbReference type="ChEBI" id="CHEBI:58502"/>
        <dbReference type="ChEBI" id="CHEBI:456216"/>
        <dbReference type="EC" id="2.7.1.156"/>
    </reaction>
</comment>
<evidence type="ECO:0000256" key="3">
    <source>
        <dbReference type="ARBA" id="ARBA00001522"/>
    </source>
</evidence>
<dbReference type="Proteomes" id="UP001556118">
    <property type="component" value="Unassembled WGS sequence"/>
</dbReference>
<comment type="pathway">
    <text evidence="5 14">Cofactor biosynthesis; adenosylcobalamin biosynthesis; adenosylcobalamin from cob(II)yrinate a,c-diamide: step 6/7.</text>
</comment>
<dbReference type="Gene3D" id="3.40.50.300">
    <property type="entry name" value="P-loop containing nucleotide triphosphate hydrolases"/>
    <property type="match status" value="1"/>
</dbReference>
<evidence type="ECO:0000256" key="13">
    <source>
        <dbReference type="ARBA" id="ARBA00023134"/>
    </source>
</evidence>
<comment type="function">
    <text evidence="4 14">Catalyzes ATP-dependent phosphorylation of adenosylcobinamide and addition of GMP to adenosylcobinamide phosphate.</text>
</comment>
<gene>
    <name evidence="15" type="primary">cobU</name>
    <name evidence="15" type="ORF">ABUH87_14590</name>
</gene>
<keyword evidence="15" id="KW-0548">Nucleotidyltransferase</keyword>
<keyword evidence="16" id="KW-1185">Reference proteome</keyword>
<name>A0ABV3REU5_9SPHN</name>
<reference evidence="15 16" key="1">
    <citation type="submission" date="2024-06" db="EMBL/GenBank/DDBJ databases">
        <title>Novosphingobium rhizovicinus M1R2S20.</title>
        <authorList>
            <person name="Sun J.-Q."/>
        </authorList>
    </citation>
    <scope>NUCLEOTIDE SEQUENCE [LARGE SCALE GENOMIC DNA]</scope>
    <source>
        <strain evidence="15 16">M1R2S20</strain>
    </source>
</reference>
<evidence type="ECO:0000256" key="2">
    <source>
        <dbReference type="ARBA" id="ARBA00000711"/>
    </source>
</evidence>
<dbReference type="CDD" id="cd00544">
    <property type="entry name" value="CobU"/>
    <property type="match status" value="1"/>
</dbReference>
<dbReference type="InterPro" id="IPR027417">
    <property type="entry name" value="P-loop_NTPase"/>
</dbReference>
<dbReference type="PANTHER" id="PTHR34848">
    <property type="match status" value="1"/>
</dbReference>
<evidence type="ECO:0000313" key="16">
    <source>
        <dbReference type="Proteomes" id="UP001556118"/>
    </source>
</evidence>
<comment type="catalytic activity">
    <reaction evidence="2 14">
        <text>adenosylcob(III)inamide phosphate + GTP + H(+) = adenosylcob(III)inamide-GDP + diphosphate</text>
        <dbReference type="Rhea" id="RHEA:22712"/>
        <dbReference type="ChEBI" id="CHEBI:15378"/>
        <dbReference type="ChEBI" id="CHEBI:33019"/>
        <dbReference type="ChEBI" id="CHEBI:37565"/>
        <dbReference type="ChEBI" id="CHEBI:58502"/>
        <dbReference type="ChEBI" id="CHEBI:60487"/>
        <dbReference type="EC" id="2.7.7.62"/>
    </reaction>
</comment>
<evidence type="ECO:0000256" key="5">
    <source>
        <dbReference type="ARBA" id="ARBA00004692"/>
    </source>
</evidence>
<dbReference type="RefSeq" id="WP_367774788.1">
    <property type="nucleotide sequence ID" value="NZ_JBFNXR010000052.1"/>
</dbReference>
<evidence type="ECO:0000256" key="8">
    <source>
        <dbReference type="ARBA" id="ARBA00022573"/>
    </source>
</evidence>